<dbReference type="PANTHER" id="PTHR43606">
    <property type="entry name" value="PHOSPHATASE, PUTATIVE (AFU_ORTHOLOGUE AFUA_6G08710)-RELATED"/>
    <property type="match status" value="1"/>
</dbReference>
<dbReference type="EMBL" id="JAXAVX010000002">
    <property type="protein sequence ID" value="MDX8151151.1"/>
    <property type="molecule type" value="Genomic_DNA"/>
</dbReference>
<accession>A0ABU4VH52</accession>
<dbReference type="Gene3D" id="3.60.21.70">
    <property type="entry name" value="PhoD-like phosphatase"/>
    <property type="match status" value="1"/>
</dbReference>
<feature type="compositionally biased region" description="Basic and acidic residues" evidence="1">
    <location>
        <begin position="529"/>
        <end position="541"/>
    </location>
</feature>
<evidence type="ECO:0000313" key="5">
    <source>
        <dbReference type="Proteomes" id="UP001277761"/>
    </source>
</evidence>
<dbReference type="InterPro" id="IPR038607">
    <property type="entry name" value="PhoD-like_sf"/>
</dbReference>
<reference evidence="4 5" key="1">
    <citation type="submission" date="2023-11" db="EMBL/GenBank/DDBJ databases">
        <authorList>
            <person name="Xu M."/>
            <person name="Jiang T."/>
        </authorList>
    </citation>
    <scope>NUCLEOTIDE SEQUENCE [LARGE SCALE GENOMIC DNA]</scope>
    <source>
        <strain evidence="4 5">SD</strain>
    </source>
</reference>
<feature type="region of interest" description="Disordered" evidence="1">
    <location>
        <begin position="529"/>
        <end position="559"/>
    </location>
</feature>
<dbReference type="InterPro" id="IPR029052">
    <property type="entry name" value="Metallo-depent_PP-like"/>
</dbReference>
<evidence type="ECO:0000259" key="3">
    <source>
        <dbReference type="Pfam" id="PF16655"/>
    </source>
</evidence>
<feature type="compositionally biased region" description="Basic and acidic residues" evidence="1">
    <location>
        <begin position="548"/>
        <end position="559"/>
    </location>
</feature>
<dbReference type="EC" id="3.1.-.-" evidence="4"/>
<proteinExistence type="predicted"/>
<evidence type="ECO:0000313" key="4">
    <source>
        <dbReference type="EMBL" id="MDX8151151.1"/>
    </source>
</evidence>
<gene>
    <name evidence="4" type="ORF">SK069_06075</name>
</gene>
<sequence>MDRSSRPRSGATRRELVATGAGLLALGAAGALTTPAHARLLATGKVRGLGRGRFADGVASGEPGPSAVTFWGRLRTDRPRSAARLVVATDEGLRDVVATTLVPTSSAVDHTLKARVGGLQPSRHYWYAWQSADDVSPVGRTKTAPPADSRQAVAVGFSSCQSYPHGFFNAHADAAAQDLDLYVQLGDYTYEYAFGDYGDLRGKGGVDFASVDLRTYRDKLRLYRADAALRELHRLHPVIHTWDDHEVADNYTDGQPSPSAQQRNAGYRASFEWMPRIAVPGDRFRLFRGLRLGRTVELLMLDERQYRDVAVVGRSILGRRQMEWLKGRLATTDASWKLLGNPDLFAPLGLNPTGEGLVDPINFDGWGGYPHERTEVLQHLVASRIDDVALLTGDVHMFMANDLMIGGRSVATEYMGGSVTSPGLDVLEGTTASVVRGINPHIRFLDGLHHGWAVARASDQRLEIEFRASDSVVSGAPSRTLARFRQDRGENRVTQVAGATRASDRAFREDPARAPVAPGTPLAARAARIDRAATRDLERRARGGAAERALRADRARSGR</sequence>
<keyword evidence="4" id="KW-0378">Hydrolase</keyword>
<dbReference type="Proteomes" id="UP001277761">
    <property type="component" value="Unassembled WGS sequence"/>
</dbReference>
<dbReference type="CDD" id="cd07389">
    <property type="entry name" value="MPP_PhoD"/>
    <property type="match status" value="1"/>
</dbReference>
<dbReference type="InterPro" id="IPR032093">
    <property type="entry name" value="PhoD_N"/>
</dbReference>
<dbReference type="RefSeq" id="WP_319953304.1">
    <property type="nucleotide sequence ID" value="NZ_JAXAVX010000002.1"/>
</dbReference>
<dbReference type="PROSITE" id="PS51318">
    <property type="entry name" value="TAT"/>
    <property type="match status" value="1"/>
</dbReference>
<organism evidence="4 5">
    <name type="scientific">Patulibacter brassicae</name>
    <dbReference type="NCBI Taxonomy" id="1705717"/>
    <lineage>
        <taxon>Bacteria</taxon>
        <taxon>Bacillati</taxon>
        <taxon>Actinomycetota</taxon>
        <taxon>Thermoleophilia</taxon>
        <taxon>Solirubrobacterales</taxon>
        <taxon>Patulibacteraceae</taxon>
        <taxon>Patulibacter</taxon>
    </lineage>
</organism>
<keyword evidence="5" id="KW-1185">Reference proteome</keyword>
<dbReference type="SUPFAM" id="SSF56300">
    <property type="entry name" value="Metallo-dependent phosphatases"/>
    <property type="match status" value="1"/>
</dbReference>
<evidence type="ECO:0000256" key="1">
    <source>
        <dbReference type="SAM" id="MobiDB-lite"/>
    </source>
</evidence>
<evidence type="ECO:0000259" key="2">
    <source>
        <dbReference type="Pfam" id="PF09423"/>
    </source>
</evidence>
<dbReference type="GO" id="GO:0016787">
    <property type="term" value="F:hydrolase activity"/>
    <property type="evidence" value="ECO:0007669"/>
    <property type="project" value="UniProtKB-KW"/>
</dbReference>
<protein>
    <submittedName>
        <fullName evidence="4">Alkaline phosphatase D family protein</fullName>
        <ecNumber evidence="4">3.1.-.-</ecNumber>
    </submittedName>
</protein>
<dbReference type="Pfam" id="PF09423">
    <property type="entry name" value="PhoD"/>
    <property type="match status" value="1"/>
</dbReference>
<dbReference type="Pfam" id="PF16655">
    <property type="entry name" value="PhoD_N"/>
    <property type="match status" value="1"/>
</dbReference>
<comment type="caution">
    <text evidence="4">The sequence shown here is derived from an EMBL/GenBank/DDBJ whole genome shotgun (WGS) entry which is preliminary data.</text>
</comment>
<dbReference type="InterPro" id="IPR006311">
    <property type="entry name" value="TAT_signal"/>
</dbReference>
<feature type="domain" description="Phospholipase D N-terminal" evidence="3">
    <location>
        <begin position="57"/>
        <end position="143"/>
    </location>
</feature>
<dbReference type="InterPro" id="IPR018946">
    <property type="entry name" value="PhoD-like_MPP"/>
</dbReference>
<dbReference type="Gene3D" id="2.60.40.380">
    <property type="entry name" value="Purple acid phosphatase-like, N-terminal"/>
    <property type="match status" value="1"/>
</dbReference>
<feature type="domain" description="PhoD-like phosphatase metallophosphatase" evidence="2">
    <location>
        <begin position="157"/>
        <end position="465"/>
    </location>
</feature>
<dbReference type="InterPro" id="IPR052900">
    <property type="entry name" value="Phospholipid_Metab_Enz"/>
</dbReference>
<dbReference type="PANTHER" id="PTHR43606:SF2">
    <property type="entry name" value="ALKALINE PHOSPHATASE FAMILY PROTEIN (AFU_ORTHOLOGUE AFUA_5G03860)"/>
    <property type="match status" value="1"/>
</dbReference>
<name>A0ABU4VH52_9ACTN</name>